<keyword evidence="6" id="KW-1185">Reference proteome</keyword>
<dbReference type="PANTHER" id="PTHR25462">
    <property type="entry name" value="BONUS, ISOFORM C-RELATED"/>
    <property type="match status" value="1"/>
</dbReference>
<keyword evidence="2 4" id="KW-0863">Zinc-finger</keyword>
<evidence type="ECO:0000256" key="2">
    <source>
        <dbReference type="ARBA" id="ARBA00022771"/>
    </source>
</evidence>
<dbReference type="Pfam" id="PF13445">
    <property type="entry name" value="zf-RING_UBOX"/>
    <property type="match status" value="1"/>
</dbReference>
<dbReference type="Proteomes" id="UP000095287">
    <property type="component" value="Unplaced"/>
</dbReference>
<name>A0A1I7YN99_9BILA</name>
<evidence type="ECO:0000259" key="5">
    <source>
        <dbReference type="PROSITE" id="PS50089"/>
    </source>
</evidence>
<feature type="domain" description="RING-type" evidence="5">
    <location>
        <begin position="269"/>
        <end position="313"/>
    </location>
</feature>
<keyword evidence="1" id="KW-0479">Metal-binding</keyword>
<dbReference type="PANTHER" id="PTHR25462:SF296">
    <property type="entry name" value="MEIOTIC P26, ISOFORM F"/>
    <property type="match status" value="1"/>
</dbReference>
<proteinExistence type="predicted"/>
<dbReference type="AlphaFoldDB" id="A0A1I7YN99"/>
<reference evidence="7" key="1">
    <citation type="submission" date="2016-11" db="UniProtKB">
        <authorList>
            <consortium name="WormBaseParasite"/>
        </authorList>
    </citation>
    <scope>IDENTIFICATION</scope>
</reference>
<dbReference type="PROSITE" id="PS50089">
    <property type="entry name" value="ZF_RING_2"/>
    <property type="match status" value="1"/>
</dbReference>
<keyword evidence="3" id="KW-0862">Zinc</keyword>
<sequence length="495" mass="57334">MNHREFAVMDRWLYYVFERKIKMCNLSTGEVKPLEIEDFEGSYACDLFCVNGRLNVLCHSPTFAYYYFGELELDNTNRQFARFRREESVDNYVCPEAIWPSVVSVGGRIFCLENYRFYKIDGWLDSCHCVFTWKGRICYVTKENNQFFLNSFLLEPDSSENLRQPLMADEAIMSRLDQGTDKQLIVFEDIVYIFISSYHYRICLLELNLRDNTVKGITDNVKNLTDIRFIWRTQVDGKAIYVTGLGEPATLAMWKLEIISTAHRDEFCCGICLQLFEVPKVLPCGHSICASCEEALKVAGPGNKKTLVCPFCRKSVDLEANESLPRNYALTNVMENSINTPKEQEDLFLCFTCGKNREKDNCLLCETCMDTEKKTVLVCAICVLKKHKDHRYEEVKSLSQAEKEREFDLEATDLKPLTGQFLLEFEYSVNRHLRALKQALDTMENMKKKVVMDDSVTSAHMKSEIEKYKELASKARCEKKALKDWMESVLPTLRG</sequence>
<protein>
    <submittedName>
        <fullName evidence="7">RING-type domain-containing protein</fullName>
    </submittedName>
</protein>
<organism evidence="6 7">
    <name type="scientific">Steinernema glaseri</name>
    <dbReference type="NCBI Taxonomy" id="37863"/>
    <lineage>
        <taxon>Eukaryota</taxon>
        <taxon>Metazoa</taxon>
        <taxon>Ecdysozoa</taxon>
        <taxon>Nematoda</taxon>
        <taxon>Chromadorea</taxon>
        <taxon>Rhabditida</taxon>
        <taxon>Tylenchina</taxon>
        <taxon>Panagrolaimomorpha</taxon>
        <taxon>Strongyloidoidea</taxon>
        <taxon>Steinernematidae</taxon>
        <taxon>Steinernema</taxon>
    </lineage>
</organism>
<dbReference type="WBParaSite" id="L893_g18059.t1">
    <property type="protein sequence ID" value="L893_g18059.t1"/>
    <property type="gene ID" value="L893_g18059"/>
</dbReference>
<evidence type="ECO:0000313" key="7">
    <source>
        <dbReference type="WBParaSite" id="L893_g18059.t1"/>
    </source>
</evidence>
<evidence type="ECO:0000256" key="1">
    <source>
        <dbReference type="ARBA" id="ARBA00022723"/>
    </source>
</evidence>
<dbReference type="InterPro" id="IPR001841">
    <property type="entry name" value="Znf_RING"/>
</dbReference>
<evidence type="ECO:0000256" key="4">
    <source>
        <dbReference type="PROSITE-ProRule" id="PRU00175"/>
    </source>
</evidence>
<dbReference type="InterPro" id="IPR047153">
    <property type="entry name" value="TRIM45/56/19-like"/>
</dbReference>
<evidence type="ECO:0000313" key="6">
    <source>
        <dbReference type="Proteomes" id="UP000095287"/>
    </source>
</evidence>
<dbReference type="GO" id="GO:0061630">
    <property type="term" value="F:ubiquitin protein ligase activity"/>
    <property type="evidence" value="ECO:0007669"/>
    <property type="project" value="TreeGrafter"/>
</dbReference>
<dbReference type="GO" id="GO:0008270">
    <property type="term" value="F:zinc ion binding"/>
    <property type="evidence" value="ECO:0007669"/>
    <property type="project" value="UniProtKB-KW"/>
</dbReference>
<evidence type="ECO:0000256" key="3">
    <source>
        <dbReference type="ARBA" id="ARBA00022833"/>
    </source>
</evidence>
<accession>A0A1I7YN99</accession>
<dbReference type="SMART" id="SM00184">
    <property type="entry name" value="RING"/>
    <property type="match status" value="1"/>
</dbReference>
<dbReference type="SUPFAM" id="SSF57850">
    <property type="entry name" value="RING/U-box"/>
    <property type="match status" value="1"/>
</dbReference>
<dbReference type="InterPro" id="IPR027370">
    <property type="entry name" value="Znf-RING_euk"/>
</dbReference>
<dbReference type="InterPro" id="IPR013083">
    <property type="entry name" value="Znf_RING/FYVE/PHD"/>
</dbReference>
<dbReference type="Gene3D" id="3.30.40.10">
    <property type="entry name" value="Zinc/RING finger domain, C3HC4 (zinc finger)"/>
    <property type="match status" value="1"/>
</dbReference>